<comment type="caution">
    <text evidence="1">The sequence shown here is derived from an EMBL/GenBank/DDBJ whole genome shotgun (WGS) entry which is preliminary data.</text>
</comment>
<dbReference type="PANTHER" id="PTHR13068">
    <property type="entry name" value="CGI-12 PROTEIN-RELATED"/>
    <property type="match status" value="1"/>
</dbReference>
<keyword evidence="2" id="KW-1185">Reference proteome</keyword>
<dbReference type="Pfam" id="PF02536">
    <property type="entry name" value="mTERF"/>
    <property type="match status" value="2"/>
</dbReference>
<dbReference type="EMBL" id="PNBA02000013">
    <property type="protein sequence ID" value="KAG6402451.1"/>
    <property type="molecule type" value="Genomic_DNA"/>
</dbReference>
<evidence type="ECO:0000313" key="1">
    <source>
        <dbReference type="EMBL" id="KAG6402451.1"/>
    </source>
</evidence>
<dbReference type="SMART" id="SM00733">
    <property type="entry name" value="Mterf"/>
    <property type="match status" value="6"/>
</dbReference>
<dbReference type="AlphaFoldDB" id="A0A8X8WYQ0"/>
<gene>
    <name evidence="1" type="ORF">SASPL_134644</name>
</gene>
<reference evidence="1" key="1">
    <citation type="submission" date="2018-01" db="EMBL/GenBank/DDBJ databases">
        <authorList>
            <person name="Mao J.F."/>
        </authorList>
    </citation>
    <scope>NUCLEOTIDE SEQUENCE</scope>
    <source>
        <strain evidence="1">Huo1</strain>
        <tissue evidence="1">Leaf</tissue>
    </source>
</reference>
<organism evidence="1">
    <name type="scientific">Salvia splendens</name>
    <name type="common">Scarlet sage</name>
    <dbReference type="NCBI Taxonomy" id="180675"/>
    <lineage>
        <taxon>Eukaryota</taxon>
        <taxon>Viridiplantae</taxon>
        <taxon>Streptophyta</taxon>
        <taxon>Embryophyta</taxon>
        <taxon>Tracheophyta</taxon>
        <taxon>Spermatophyta</taxon>
        <taxon>Magnoliopsida</taxon>
        <taxon>eudicotyledons</taxon>
        <taxon>Gunneridae</taxon>
        <taxon>Pentapetalae</taxon>
        <taxon>asterids</taxon>
        <taxon>lamiids</taxon>
        <taxon>Lamiales</taxon>
        <taxon>Lamiaceae</taxon>
        <taxon>Nepetoideae</taxon>
        <taxon>Mentheae</taxon>
        <taxon>Salviinae</taxon>
        <taxon>Salvia</taxon>
        <taxon>Salvia subgen. Calosphace</taxon>
        <taxon>core Calosphace</taxon>
    </lineage>
</organism>
<evidence type="ECO:0000313" key="2">
    <source>
        <dbReference type="Proteomes" id="UP000298416"/>
    </source>
</evidence>
<dbReference type="InterPro" id="IPR003690">
    <property type="entry name" value="MTERF"/>
</dbReference>
<accession>A0A8X8WYQ0</accession>
<dbReference type="GO" id="GO:0003676">
    <property type="term" value="F:nucleic acid binding"/>
    <property type="evidence" value="ECO:0007669"/>
    <property type="project" value="InterPro"/>
</dbReference>
<protein>
    <recommendedName>
        <fullName evidence="3">mTERF domain-containing protein, mitochondrial</fullName>
    </recommendedName>
</protein>
<reference evidence="1" key="2">
    <citation type="submission" date="2020-08" db="EMBL/GenBank/DDBJ databases">
        <title>Plant Genome Project.</title>
        <authorList>
            <person name="Zhang R.-G."/>
        </authorList>
    </citation>
    <scope>NUCLEOTIDE SEQUENCE</scope>
    <source>
        <strain evidence="1">Huo1</strain>
        <tissue evidence="1">Leaf</tissue>
    </source>
</reference>
<sequence>MSAFIRKNLTFFTFNHASHKNLKLCITPVSLFLPQFFSTLNPNPNNVVYDILVHKHHFPCEFSSRVASQLGDLKNPERVNSMLSFLKSIGFSNSQLQKFINWRPILLSYSLERNVEPKIKVFQELGFSPSDISSMISACPVILASSLNNCIVPSLSVLKSLMGSNAALLRAVRRSPRLLTTNLKKTLEPNLEFLKGCGVSVDRVHVVFNGGHGNAFIRKPEVFIAAVEKTREMGIAVSSKTFIYGVLTIASISSKGLERKMEAFRELGFSDSDILCMFRREPLVLAVSTDKMRKVAGLLVGTGKYGASSIVGHPLALHYSIGKRYEPRLRVLGVLVGKGLIEDWPSLRTLCKFTDDQFFKRFVSPYVDHLSDVCIPKVEMKA</sequence>
<dbReference type="OrthoDB" id="637682at2759"/>
<dbReference type="PANTHER" id="PTHR13068:SF130">
    <property type="entry name" value="TRANSCRIPTION TERMINATION FACTOR MTERF6, CHLOROPLASTIC_MITOCHONDRIAL-LIKE"/>
    <property type="match status" value="1"/>
</dbReference>
<proteinExistence type="predicted"/>
<dbReference type="FunFam" id="1.25.70.10:FF:000001">
    <property type="entry name" value="Mitochondrial transcription termination factor-like"/>
    <property type="match status" value="1"/>
</dbReference>
<evidence type="ECO:0008006" key="3">
    <source>
        <dbReference type="Google" id="ProtNLM"/>
    </source>
</evidence>
<name>A0A8X8WYQ0_SALSN</name>
<dbReference type="Proteomes" id="UP000298416">
    <property type="component" value="Unassembled WGS sequence"/>
</dbReference>